<dbReference type="KEGG" id="mgod:E7746_05795"/>
<sequence length="80" mass="9252">MKASDKHKLIDRIKTLEGLSHDERSALLGLLNETKTYGLVWEDKPEVEKSVQIAPCRREKIDPLVKIRLTPEKSWRRGSI</sequence>
<dbReference type="OrthoDB" id="9800801at2"/>
<protein>
    <submittedName>
        <fullName evidence="1">Uncharacterized protein</fullName>
    </submittedName>
</protein>
<name>A0A4P7VNJ9_9BACT</name>
<dbReference type="Proteomes" id="UP000297031">
    <property type="component" value="Chromosome"/>
</dbReference>
<dbReference type="AlphaFoldDB" id="A0A4P7VNJ9"/>
<accession>A0A4P7VNJ9</accession>
<evidence type="ECO:0000313" key="2">
    <source>
        <dbReference type="Proteomes" id="UP000297031"/>
    </source>
</evidence>
<dbReference type="RefSeq" id="WP_136410162.1">
    <property type="nucleotide sequence ID" value="NZ_CP039393.1"/>
</dbReference>
<organism evidence="1 2">
    <name type="scientific">Muribaculum gordoncarteri</name>
    <dbReference type="NCBI Taxonomy" id="2530390"/>
    <lineage>
        <taxon>Bacteria</taxon>
        <taxon>Pseudomonadati</taxon>
        <taxon>Bacteroidota</taxon>
        <taxon>Bacteroidia</taxon>
        <taxon>Bacteroidales</taxon>
        <taxon>Muribaculaceae</taxon>
        <taxon>Muribaculum</taxon>
    </lineage>
</organism>
<evidence type="ECO:0000313" key="1">
    <source>
        <dbReference type="EMBL" id="QCD35441.1"/>
    </source>
</evidence>
<gene>
    <name evidence="1" type="ORF">E7746_05795</name>
</gene>
<reference evidence="1 2" key="1">
    <citation type="submission" date="2019-02" db="EMBL/GenBank/DDBJ databases">
        <title>Isolation and identification of novel species under the genus Muribaculum.</title>
        <authorList>
            <person name="Miyake S."/>
            <person name="Ding Y."/>
            <person name="Low A."/>
            <person name="Soh M."/>
            <person name="Seedorf H."/>
        </authorList>
    </citation>
    <scope>NUCLEOTIDE SEQUENCE [LARGE SCALE GENOMIC DNA]</scope>
    <source>
        <strain evidence="1 2">TLL-A4</strain>
    </source>
</reference>
<proteinExistence type="predicted"/>
<keyword evidence="2" id="KW-1185">Reference proteome</keyword>
<dbReference type="EMBL" id="CP039393">
    <property type="protein sequence ID" value="QCD35441.1"/>
    <property type="molecule type" value="Genomic_DNA"/>
</dbReference>